<dbReference type="SUPFAM" id="SSF53850">
    <property type="entry name" value="Periplasmic binding protein-like II"/>
    <property type="match status" value="1"/>
</dbReference>
<dbReference type="Gene3D" id="3.40.190.10">
    <property type="entry name" value="Periplasmic binding protein-like II"/>
    <property type="match status" value="2"/>
</dbReference>
<proteinExistence type="predicted"/>
<name>A0ABU1NP83_9BACL</name>
<evidence type="ECO:0000256" key="1">
    <source>
        <dbReference type="SAM" id="SignalP"/>
    </source>
</evidence>
<evidence type="ECO:0000313" key="3">
    <source>
        <dbReference type="Proteomes" id="UP001267290"/>
    </source>
</evidence>
<sequence length="544" mass="60262">MKLMKSLTAVKVASVFAISASLVTGCGSTPSSVDNSAAPAGSTAPGGSSAPAASTAPIKLSYWVGLPTDSARVMKNYSENMFYKELEKKTSVKVDFQHPAIGSEKEQFNLLIASGNLPDVIEYNFTTYPGGPEKAIADKVIIPLNDLIDKNAPNLKKYLAEHPDLKKDISTDSGAIYSFPAIGVGHSDVSSGFVMRKDWLKELNLQTPETMDEWTTVLRAFKEKKGVKTPLTVTRDELKADRFIGAYGISNSFYLDNGKVKYGPVEQSYKQYLTQMNAWYKEGLLDVDFATQDAKAKDSKITNAGSGAFIAFIGSGMGKYLNAIPANDKTFDLVPLQHPVLQKGQEPNVFVAAFEYRGDGSAAITPSNKNAAQTAKWLDYLYSDEGNILKSFGVEGVTFKSENKFPKYTDLIVNNPEKLSVGEAMSKYLRVSTPAPGFVGDDRYTEQYYKFDQQKQAVDIFNKYVKNINKTRFPRVSHTNDEVQELSAIMAEVETYRDEMVLKFIMGSEPLTNYDKYVQQLKNMKIDKALILKQTALTRYNSRK</sequence>
<dbReference type="PROSITE" id="PS51257">
    <property type="entry name" value="PROKAR_LIPOPROTEIN"/>
    <property type="match status" value="1"/>
</dbReference>
<keyword evidence="1" id="KW-0732">Signal</keyword>
<accession>A0ABU1NP83</accession>
<dbReference type="Proteomes" id="UP001267290">
    <property type="component" value="Unassembled WGS sequence"/>
</dbReference>
<reference evidence="2 3" key="1">
    <citation type="submission" date="2023-07" db="EMBL/GenBank/DDBJ databases">
        <title>Sorghum-associated microbial communities from plants grown in Nebraska, USA.</title>
        <authorList>
            <person name="Schachtman D."/>
        </authorList>
    </citation>
    <scope>NUCLEOTIDE SEQUENCE [LARGE SCALE GENOMIC DNA]</scope>
    <source>
        <strain evidence="2 3">CC258</strain>
    </source>
</reference>
<feature type="chain" id="PRO_5046745783" evidence="1">
    <location>
        <begin position="21"/>
        <end position="544"/>
    </location>
</feature>
<organism evidence="2 3">
    <name type="scientific">Paenibacillus qinlingensis</name>
    <dbReference type="NCBI Taxonomy" id="1837343"/>
    <lineage>
        <taxon>Bacteria</taxon>
        <taxon>Bacillati</taxon>
        <taxon>Bacillota</taxon>
        <taxon>Bacilli</taxon>
        <taxon>Bacillales</taxon>
        <taxon>Paenibacillaceae</taxon>
        <taxon>Paenibacillus</taxon>
    </lineage>
</organism>
<evidence type="ECO:0000313" key="2">
    <source>
        <dbReference type="EMBL" id="MDR6549184.1"/>
    </source>
</evidence>
<protein>
    <submittedName>
        <fullName evidence="2">Aldouronate transport system substrate-binding protein</fullName>
    </submittedName>
</protein>
<dbReference type="EMBL" id="JAVDSB010000001">
    <property type="protein sequence ID" value="MDR6549184.1"/>
    <property type="molecule type" value="Genomic_DNA"/>
</dbReference>
<gene>
    <name evidence="2" type="ORF">J2736_000367</name>
</gene>
<feature type="signal peptide" evidence="1">
    <location>
        <begin position="1"/>
        <end position="20"/>
    </location>
</feature>
<comment type="caution">
    <text evidence="2">The sequence shown here is derived from an EMBL/GenBank/DDBJ whole genome shotgun (WGS) entry which is preliminary data.</text>
</comment>
<keyword evidence="3" id="KW-1185">Reference proteome</keyword>